<proteinExistence type="inferred from homology"/>
<feature type="domain" description="Type I restriction modification DNA specificity" evidence="4">
    <location>
        <begin position="227"/>
        <end position="372"/>
    </location>
</feature>
<comment type="caution">
    <text evidence="5">The sequence shown here is derived from an EMBL/GenBank/DDBJ whole genome shotgun (WGS) entry which is preliminary data.</text>
</comment>
<evidence type="ECO:0000256" key="3">
    <source>
        <dbReference type="ARBA" id="ARBA00023125"/>
    </source>
</evidence>
<evidence type="ECO:0000259" key="4">
    <source>
        <dbReference type="Pfam" id="PF01420"/>
    </source>
</evidence>
<dbReference type="InterPro" id="IPR000055">
    <property type="entry name" value="Restrct_endonuc_typeI_TRD"/>
</dbReference>
<evidence type="ECO:0000313" key="5">
    <source>
        <dbReference type="EMBL" id="MDT0499126.1"/>
    </source>
</evidence>
<evidence type="ECO:0000256" key="2">
    <source>
        <dbReference type="ARBA" id="ARBA00022747"/>
    </source>
</evidence>
<comment type="similarity">
    <text evidence="1">Belongs to the type-I restriction system S methylase family.</text>
</comment>
<dbReference type="InterPro" id="IPR044946">
    <property type="entry name" value="Restrct_endonuc_typeI_TRD_sf"/>
</dbReference>
<dbReference type="EMBL" id="JAVRIC010000037">
    <property type="protein sequence ID" value="MDT0499126.1"/>
    <property type="molecule type" value="Genomic_DNA"/>
</dbReference>
<name>A0ABU2WP53_9GAMM</name>
<keyword evidence="2" id="KW-0680">Restriction system</keyword>
<reference evidence="5 6" key="1">
    <citation type="submission" date="2023-09" db="EMBL/GenBank/DDBJ databases">
        <authorList>
            <person name="Rey-Velasco X."/>
        </authorList>
    </citation>
    <scope>NUCLEOTIDE SEQUENCE [LARGE SCALE GENOMIC DNA]</scope>
    <source>
        <strain evidence="5 6">W345</strain>
    </source>
</reference>
<keyword evidence="3" id="KW-0238">DNA-binding</keyword>
<keyword evidence="6" id="KW-1185">Reference proteome</keyword>
<dbReference type="GO" id="GO:0004519">
    <property type="term" value="F:endonuclease activity"/>
    <property type="evidence" value="ECO:0007669"/>
    <property type="project" value="UniProtKB-KW"/>
</dbReference>
<protein>
    <submittedName>
        <fullName evidence="5">Restriction endonuclease subunit S</fullName>
        <ecNumber evidence="5">3.1.21.-</ecNumber>
    </submittedName>
</protein>
<dbReference type="Proteomes" id="UP001254608">
    <property type="component" value="Unassembled WGS sequence"/>
</dbReference>
<dbReference type="InterPro" id="IPR052021">
    <property type="entry name" value="Type-I_RS_S_subunit"/>
</dbReference>
<sequence length="430" mass="47903">MASEWATVPLSELTSTPPTYGVVQPGQDTASGSPMLRVNNFQGHSLNLSEVMRIAPEIEAKYGRTRIQTGDVLLTIVGSVGQVAVVPYELSGWNIARAIAMIRPNKPELSRWISLVLRSPQAQYQLGVTANTTVQTTINLKDLRELRIPLPADGERDAIAHILGTLDDKIECNRCRNQTLEAMARALFQDWFVDFGPVRAKMEGREPYLPADLWQIFPDRLDDEGKPEGWDERPLDEVADFLNGLALQKFPATDPDDSLPVIKIAELRSGVSAKSDRASREVPPKYVIKDGDFLFSWSGSLLAKFWTEGEGALNQHLFKVTSERYPMWFVSHWVHHHLEEFQAIAASKATTMGHIQRGHLKAAMTICPPDDVLERMGIVMAPLVEQVIQNELESRTLAQIRDTLLPKLISGELCIADAATFMERVEAVAT</sequence>
<dbReference type="PANTHER" id="PTHR30408:SF13">
    <property type="entry name" value="TYPE I RESTRICTION ENZYME HINDI SPECIFICITY SUBUNIT"/>
    <property type="match status" value="1"/>
</dbReference>
<keyword evidence="5" id="KW-0540">Nuclease</keyword>
<dbReference type="Gene3D" id="3.90.220.20">
    <property type="entry name" value="DNA methylase specificity domains"/>
    <property type="match status" value="2"/>
</dbReference>
<dbReference type="CDD" id="cd17256">
    <property type="entry name" value="RMtype1_S_EcoJA65PI-TRD1-CR1_like"/>
    <property type="match status" value="1"/>
</dbReference>
<dbReference type="RefSeq" id="WP_311366536.1">
    <property type="nucleotide sequence ID" value="NZ_JAVRIC010000037.1"/>
</dbReference>
<evidence type="ECO:0000313" key="6">
    <source>
        <dbReference type="Proteomes" id="UP001254608"/>
    </source>
</evidence>
<dbReference type="GO" id="GO:0016787">
    <property type="term" value="F:hydrolase activity"/>
    <property type="evidence" value="ECO:0007669"/>
    <property type="project" value="UniProtKB-KW"/>
</dbReference>
<evidence type="ECO:0000256" key="1">
    <source>
        <dbReference type="ARBA" id="ARBA00010923"/>
    </source>
</evidence>
<dbReference type="PANTHER" id="PTHR30408">
    <property type="entry name" value="TYPE-1 RESTRICTION ENZYME ECOKI SPECIFICITY PROTEIN"/>
    <property type="match status" value="1"/>
</dbReference>
<gene>
    <name evidence="5" type="ORF">RM530_17420</name>
</gene>
<organism evidence="5 6">
    <name type="scientific">Banduia mediterranea</name>
    <dbReference type="NCBI Taxonomy" id="3075609"/>
    <lineage>
        <taxon>Bacteria</taxon>
        <taxon>Pseudomonadati</taxon>
        <taxon>Pseudomonadota</taxon>
        <taxon>Gammaproteobacteria</taxon>
        <taxon>Nevskiales</taxon>
        <taxon>Algiphilaceae</taxon>
        <taxon>Banduia</taxon>
    </lineage>
</organism>
<dbReference type="SUPFAM" id="SSF116734">
    <property type="entry name" value="DNA methylase specificity domain"/>
    <property type="match status" value="2"/>
</dbReference>
<accession>A0ABU2WP53</accession>
<dbReference type="Pfam" id="PF01420">
    <property type="entry name" value="Methylase_S"/>
    <property type="match status" value="2"/>
</dbReference>
<keyword evidence="5" id="KW-0255">Endonuclease</keyword>
<feature type="domain" description="Type I restriction modification DNA specificity" evidence="4">
    <location>
        <begin position="34"/>
        <end position="181"/>
    </location>
</feature>
<keyword evidence="5" id="KW-0378">Hydrolase</keyword>
<dbReference type="EC" id="3.1.21.-" evidence="5"/>